<dbReference type="GO" id="GO:0005737">
    <property type="term" value="C:cytoplasm"/>
    <property type="evidence" value="ECO:0007669"/>
    <property type="project" value="UniProtKB-SubCell"/>
</dbReference>
<evidence type="ECO:0000256" key="6">
    <source>
        <dbReference type="ARBA" id="ARBA00022603"/>
    </source>
</evidence>
<evidence type="ECO:0000313" key="12">
    <source>
        <dbReference type="EMBL" id="TDC07798.1"/>
    </source>
</evidence>
<reference evidence="12 13" key="1">
    <citation type="submission" date="2019-03" db="EMBL/GenBank/DDBJ databases">
        <title>Draft genome sequences of novel Actinobacteria.</title>
        <authorList>
            <person name="Sahin N."/>
            <person name="Ay H."/>
            <person name="Saygin H."/>
        </authorList>
    </citation>
    <scope>NUCLEOTIDE SEQUENCE [LARGE SCALE GENOMIC DNA]</scope>
    <source>
        <strain evidence="12 13">DSM 45347</strain>
    </source>
</reference>
<organism evidence="12 13">
    <name type="scientific">Actinomadura bangladeshensis</name>
    <dbReference type="NCBI Taxonomy" id="453573"/>
    <lineage>
        <taxon>Bacteria</taxon>
        <taxon>Bacillati</taxon>
        <taxon>Actinomycetota</taxon>
        <taxon>Actinomycetes</taxon>
        <taxon>Streptosporangiales</taxon>
        <taxon>Thermomonosporaceae</taxon>
        <taxon>Actinomadura</taxon>
    </lineage>
</organism>
<dbReference type="PANTHER" id="PTHR11579:SF0">
    <property type="entry name" value="PROTEIN-L-ISOASPARTATE(D-ASPARTATE) O-METHYLTRANSFERASE"/>
    <property type="match status" value="1"/>
</dbReference>
<dbReference type="Pfam" id="PF01135">
    <property type="entry name" value="PCMT"/>
    <property type="match status" value="1"/>
</dbReference>
<name>A0A4R4NF20_9ACTN</name>
<dbReference type="InterPro" id="IPR000682">
    <property type="entry name" value="PCMT"/>
</dbReference>
<dbReference type="RefSeq" id="WP_131943855.1">
    <property type="nucleotide sequence ID" value="NZ_BAAAMX010000050.1"/>
</dbReference>
<keyword evidence="7 12" id="KW-0808">Transferase</keyword>
<dbReference type="Gene3D" id="3.40.50.150">
    <property type="entry name" value="Vaccinia Virus protein VP39"/>
    <property type="match status" value="1"/>
</dbReference>
<dbReference type="EC" id="2.1.1.77" evidence="3"/>
<dbReference type="PANTHER" id="PTHR11579">
    <property type="entry name" value="PROTEIN-L-ISOASPARTATE O-METHYLTRANSFERASE"/>
    <property type="match status" value="1"/>
</dbReference>
<dbReference type="NCBIfam" id="TIGR04364">
    <property type="entry name" value="methyltran_FxLD"/>
    <property type="match status" value="1"/>
</dbReference>
<keyword evidence="8" id="KW-0949">S-adenosyl-L-methionine</keyword>
<evidence type="ECO:0000256" key="2">
    <source>
        <dbReference type="ARBA" id="ARBA00005369"/>
    </source>
</evidence>
<evidence type="ECO:0000256" key="5">
    <source>
        <dbReference type="ARBA" id="ARBA00022490"/>
    </source>
</evidence>
<accession>A0A4R4NF20</accession>
<evidence type="ECO:0000256" key="4">
    <source>
        <dbReference type="ARBA" id="ARBA00013346"/>
    </source>
</evidence>
<sequence length="421" mass="45415">MSVDTASRADRAEELRNALVDEIIADHKAKGFTMPNEVERAMRTVPREVFTPGVPLEKAYENTAVITARRGEEAISSVSAPYLIAEMLGQAVDALGGLKDRTVLEIGSGGYNASLLRELVGPAGSVTTVDIDPEVTDRAAACLDRAGYRDVTVVCADAEHPVEPGRRYDLIIVTAGAWDIPPAWREQLTGDGVLVVPLRTFGMTRSWALRRSGDRLGSVSHRQCGFVSMQGDGAHRIRYVDVADGVHLRFDEDPRTDPDVLARTVADLLTQPRQVAWAGVRLPPRTVLADLDLWLATRLTRDAGEFMALTAQETAVESGIVAPSWRFGAPAALTEGAFSYRSALRWTGRKFDLGASAHGHDAAAAAGRMVGHMRAWLDAGSPAPGLDVLPARTPDGDLPDGTVLDKRHSRIVLTFPTVTSR</sequence>
<dbReference type="EMBL" id="SMJW01000232">
    <property type="protein sequence ID" value="TDC07798.1"/>
    <property type="molecule type" value="Genomic_DNA"/>
</dbReference>
<comment type="caution">
    <text evidence="12">The sequence shown here is derived from an EMBL/GenBank/DDBJ whole genome shotgun (WGS) entry which is preliminary data.</text>
</comment>
<dbReference type="SUPFAM" id="SSF53335">
    <property type="entry name" value="S-adenosyl-L-methionine-dependent methyltransferases"/>
    <property type="match status" value="1"/>
</dbReference>
<dbReference type="GO" id="GO:0032259">
    <property type="term" value="P:methylation"/>
    <property type="evidence" value="ECO:0007669"/>
    <property type="project" value="UniProtKB-KW"/>
</dbReference>
<comment type="similarity">
    <text evidence="2">Belongs to the methyltransferase superfamily. L-isoaspartyl/D-aspartyl protein methyltransferase family.</text>
</comment>
<dbReference type="AlphaFoldDB" id="A0A4R4NF20"/>
<evidence type="ECO:0000256" key="1">
    <source>
        <dbReference type="ARBA" id="ARBA00004496"/>
    </source>
</evidence>
<dbReference type="InterPro" id="IPR027573">
    <property type="entry name" value="Methyltran_FxLD"/>
</dbReference>
<evidence type="ECO:0000256" key="10">
    <source>
        <dbReference type="ARBA" id="ARBA00031323"/>
    </source>
</evidence>
<protein>
    <recommendedName>
        <fullName evidence="4">Protein-L-isoaspartate O-methyltransferase</fullName>
        <ecNumber evidence="3">2.1.1.77</ecNumber>
    </recommendedName>
    <alternativeName>
        <fullName evidence="11">L-isoaspartyl protein carboxyl methyltransferase</fullName>
    </alternativeName>
    <alternativeName>
        <fullName evidence="9">Protein L-isoaspartyl methyltransferase</fullName>
    </alternativeName>
    <alternativeName>
        <fullName evidence="10">Protein-beta-aspartate methyltransferase</fullName>
    </alternativeName>
</protein>
<dbReference type="OrthoDB" id="4035289at2"/>
<proteinExistence type="inferred from homology"/>
<keyword evidence="6 12" id="KW-0489">Methyltransferase</keyword>
<evidence type="ECO:0000256" key="9">
    <source>
        <dbReference type="ARBA" id="ARBA00030757"/>
    </source>
</evidence>
<dbReference type="Proteomes" id="UP000295431">
    <property type="component" value="Unassembled WGS sequence"/>
</dbReference>
<evidence type="ECO:0000256" key="3">
    <source>
        <dbReference type="ARBA" id="ARBA00011890"/>
    </source>
</evidence>
<evidence type="ECO:0000256" key="11">
    <source>
        <dbReference type="ARBA" id="ARBA00031350"/>
    </source>
</evidence>
<gene>
    <name evidence="12" type="primary">fxlM</name>
    <name evidence="12" type="ORF">E1284_31790</name>
</gene>
<evidence type="ECO:0000256" key="8">
    <source>
        <dbReference type="ARBA" id="ARBA00022691"/>
    </source>
</evidence>
<dbReference type="GO" id="GO:0004719">
    <property type="term" value="F:protein-L-isoaspartate (D-aspartate) O-methyltransferase activity"/>
    <property type="evidence" value="ECO:0007669"/>
    <property type="project" value="UniProtKB-EC"/>
</dbReference>
<dbReference type="CDD" id="cd02440">
    <property type="entry name" value="AdoMet_MTases"/>
    <property type="match status" value="1"/>
</dbReference>
<comment type="subcellular location">
    <subcellularLocation>
        <location evidence="1">Cytoplasm</location>
    </subcellularLocation>
</comment>
<evidence type="ECO:0000313" key="13">
    <source>
        <dbReference type="Proteomes" id="UP000295431"/>
    </source>
</evidence>
<dbReference type="InterPro" id="IPR029063">
    <property type="entry name" value="SAM-dependent_MTases_sf"/>
</dbReference>
<evidence type="ECO:0000256" key="7">
    <source>
        <dbReference type="ARBA" id="ARBA00022679"/>
    </source>
</evidence>
<keyword evidence="5" id="KW-0963">Cytoplasm</keyword>
<keyword evidence="13" id="KW-1185">Reference proteome</keyword>